<dbReference type="KEGG" id="mox:DAMO_0338"/>
<dbReference type="AlphaFoldDB" id="D5MJ63"/>
<accession>D5MJ63</accession>
<dbReference type="EMBL" id="FP565575">
    <property type="protein sequence ID" value="CBE67428.1"/>
    <property type="molecule type" value="Genomic_DNA"/>
</dbReference>
<name>D5MJ63_METO1</name>
<proteinExistence type="predicted"/>
<gene>
    <name evidence="1" type="ORF">DAMO_0338</name>
</gene>
<sequence length="126" mass="13888">MDAEMSTRYPLEGKSAPFYSAPAPKCQSLKVNLLEFFVRSSLTPSIHRITGRLNSPPGRTALGSIAPSTRGVFQTGRLRRILTLGILVRIVLDTCARILSSGRSSRRRPFHLIACLSRNPVNVALR</sequence>
<evidence type="ECO:0000313" key="2">
    <source>
        <dbReference type="Proteomes" id="UP000006898"/>
    </source>
</evidence>
<dbReference type="STRING" id="671143.DAMO_0338"/>
<reference evidence="1 2" key="1">
    <citation type="journal article" date="2010" name="Nature">
        <title>Nitrite-driven anaerobic methane oxidation by oxygenic bacteria.</title>
        <authorList>
            <person name="Ettwig K.F."/>
            <person name="Butler M.K."/>
            <person name="Le Paslier D."/>
            <person name="Pelletier E."/>
            <person name="Mangenot S."/>
            <person name="Kuypers M.M.M."/>
            <person name="Schreiber F."/>
            <person name="Dutilh B.E."/>
            <person name="Zedelius J."/>
            <person name="de Beer D."/>
            <person name="Gloerich J."/>
            <person name="Wessels H.J.C.T."/>
            <person name="van Allen T."/>
            <person name="Luesken F."/>
            <person name="Wu M."/>
            <person name="van de Pas-Schoonen K.T."/>
            <person name="Op den Camp H.J.M."/>
            <person name="Janssen-Megens E.M."/>
            <person name="Francoijs K-J."/>
            <person name="Stunnenberg H."/>
            <person name="Weissenbach J."/>
            <person name="Jetten M.S.M."/>
            <person name="Strous M."/>
        </authorList>
    </citation>
    <scope>NUCLEOTIDE SEQUENCE [LARGE SCALE GENOMIC DNA]</scope>
</reference>
<dbReference type="HOGENOM" id="CLU_1977516_0_0_0"/>
<evidence type="ECO:0000313" key="1">
    <source>
        <dbReference type="EMBL" id="CBE67428.1"/>
    </source>
</evidence>
<organism evidence="1 2">
    <name type="scientific">Methylomirabilis oxygeniifera</name>
    <dbReference type="NCBI Taxonomy" id="671143"/>
    <lineage>
        <taxon>Bacteria</taxon>
        <taxon>Candidatus Methylomirabilota</taxon>
        <taxon>Candidatus Methylomirabilia</taxon>
        <taxon>Candidatus Methylomirabilales</taxon>
        <taxon>Candidatus Methylomirabilaceae</taxon>
        <taxon>Candidatus Methylomirabilis</taxon>
    </lineage>
</organism>
<protein>
    <submittedName>
        <fullName evidence="1">Uncharacterized protein</fullName>
    </submittedName>
</protein>
<dbReference type="Proteomes" id="UP000006898">
    <property type="component" value="Chromosome"/>
</dbReference>